<evidence type="ECO:0000256" key="5">
    <source>
        <dbReference type="ARBA" id="ARBA00022692"/>
    </source>
</evidence>
<feature type="transmembrane region" description="Helical" evidence="8">
    <location>
        <begin position="267"/>
        <end position="285"/>
    </location>
</feature>
<dbReference type="Proteomes" id="UP001139354">
    <property type="component" value="Unassembled WGS sequence"/>
</dbReference>
<keyword evidence="5 8" id="KW-0812">Transmembrane</keyword>
<evidence type="ECO:0000256" key="3">
    <source>
        <dbReference type="ARBA" id="ARBA00022475"/>
    </source>
</evidence>
<feature type="transmembrane region" description="Helical" evidence="8">
    <location>
        <begin position="317"/>
        <end position="334"/>
    </location>
</feature>
<evidence type="ECO:0000256" key="7">
    <source>
        <dbReference type="ARBA" id="ARBA00023136"/>
    </source>
</evidence>
<feature type="transmembrane region" description="Helical" evidence="8">
    <location>
        <begin position="102"/>
        <end position="131"/>
    </location>
</feature>
<reference evidence="9" key="1">
    <citation type="submission" date="2021-04" db="EMBL/GenBank/DDBJ databases">
        <title>Microbacterium tenobrionis sp. nov. and Microbacterium allomyrinae sp. nov., isolated from larvae of Tenobrio molitor and Allomyrina dichotoma, respectively.</title>
        <authorList>
            <person name="Lee S.D."/>
        </authorList>
    </citation>
    <scope>NUCLEOTIDE SEQUENCE</scope>
    <source>
        <strain evidence="9">BWT-G7</strain>
    </source>
</reference>
<evidence type="ECO:0000256" key="8">
    <source>
        <dbReference type="SAM" id="Phobius"/>
    </source>
</evidence>
<dbReference type="PANTHER" id="PTHR32196">
    <property type="entry name" value="ABC TRANSPORTER PERMEASE PROTEIN YPHD-RELATED-RELATED"/>
    <property type="match status" value="1"/>
</dbReference>
<feature type="transmembrane region" description="Helical" evidence="8">
    <location>
        <begin position="66"/>
        <end position="90"/>
    </location>
</feature>
<sequence>MSTPTPTHTELVKTEATTPDVTPRKPGLRALLWLSQQGVIVFTILLILGAVIFVDGFASLENITDVFYRAAPIGIVALGMTFVVVSGNYLDLSVVAQVATSAVILIGVSNQIGLIPAIGLALLVALVYGLVNGLAVGFFKANAVIVTLSTTFIGLGVLRWLSGGSIVFGPDGGPIRAFGQAKLGPIPLSALLMLVIAVILWFIMSRTPFGFTVRAFGSNKEATRLAGVATGRVVIGAFLITAVTATIAGFALAAFSNTAVSSMSVGYDFRALAAVIIGGTSVFGGKGSVMRTLLGVIFVSVLTNILVLSGIGFGFQQMAIGALIVFAVSIDVIARRAAQR</sequence>
<organism evidence="9 10">
    <name type="scientific">Microbacterium allomyrinae</name>
    <dbReference type="NCBI Taxonomy" id="2830666"/>
    <lineage>
        <taxon>Bacteria</taxon>
        <taxon>Bacillati</taxon>
        <taxon>Actinomycetota</taxon>
        <taxon>Actinomycetes</taxon>
        <taxon>Micrococcales</taxon>
        <taxon>Microbacteriaceae</taxon>
        <taxon>Microbacterium</taxon>
    </lineage>
</organism>
<proteinExistence type="predicted"/>
<evidence type="ECO:0000256" key="1">
    <source>
        <dbReference type="ARBA" id="ARBA00004651"/>
    </source>
</evidence>
<evidence type="ECO:0000313" key="9">
    <source>
        <dbReference type="EMBL" id="MCC2031542.1"/>
    </source>
</evidence>
<accession>A0A9X1S2M1</accession>
<dbReference type="GO" id="GO:0022857">
    <property type="term" value="F:transmembrane transporter activity"/>
    <property type="evidence" value="ECO:0007669"/>
    <property type="project" value="InterPro"/>
</dbReference>
<comment type="caution">
    <text evidence="9">The sequence shown here is derived from an EMBL/GenBank/DDBJ whole genome shotgun (WGS) entry which is preliminary data.</text>
</comment>
<feature type="transmembrane region" description="Helical" evidence="8">
    <location>
        <begin position="30"/>
        <end position="54"/>
    </location>
</feature>
<keyword evidence="2" id="KW-0813">Transport</keyword>
<feature type="transmembrane region" description="Helical" evidence="8">
    <location>
        <begin position="225"/>
        <end position="255"/>
    </location>
</feature>
<dbReference type="PANTHER" id="PTHR32196:SF21">
    <property type="entry name" value="ABC TRANSPORTER PERMEASE PROTEIN YPHD-RELATED"/>
    <property type="match status" value="1"/>
</dbReference>
<evidence type="ECO:0000256" key="2">
    <source>
        <dbReference type="ARBA" id="ARBA00022448"/>
    </source>
</evidence>
<protein>
    <submittedName>
        <fullName evidence="9">ABC transporter permease</fullName>
    </submittedName>
</protein>
<dbReference type="InterPro" id="IPR001851">
    <property type="entry name" value="ABC_transp_permease"/>
</dbReference>
<dbReference type="EMBL" id="JAGTTN010000001">
    <property type="protein sequence ID" value="MCC2031542.1"/>
    <property type="molecule type" value="Genomic_DNA"/>
</dbReference>
<dbReference type="AlphaFoldDB" id="A0A9X1S2M1"/>
<feature type="transmembrane region" description="Helical" evidence="8">
    <location>
        <begin position="143"/>
        <end position="161"/>
    </location>
</feature>
<gene>
    <name evidence="9" type="ORF">KEC57_05015</name>
</gene>
<keyword evidence="10" id="KW-1185">Reference proteome</keyword>
<dbReference type="GO" id="GO:0005886">
    <property type="term" value="C:plasma membrane"/>
    <property type="evidence" value="ECO:0007669"/>
    <property type="project" value="UniProtKB-SubCell"/>
</dbReference>
<dbReference type="CDD" id="cd06579">
    <property type="entry name" value="TM_PBP1_transp_AraH_like"/>
    <property type="match status" value="1"/>
</dbReference>
<name>A0A9X1S2M1_9MICO</name>
<keyword evidence="3" id="KW-1003">Cell membrane</keyword>
<evidence type="ECO:0000313" key="10">
    <source>
        <dbReference type="Proteomes" id="UP001139354"/>
    </source>
</evidence>
<dbReference type="Pfam" id="PF02653">
    <property type="entry name" value="BPD_transp_2"/>
    <property type="match status" value="1"/>
</dbReference>
<keyword evidence="6 8" id="KW-1133">Transmembrane helix</keyword>
<feature type="transmembrane region" description="Helical" evidence="8">
    <location>
        <begin position="186"/>
        <end position="204"/>
    </location>
</feature>
<evidence type="ECO:0000256" key="4">
    <source>
        <dbReference type="ARBA" id="ARBA00022519"/>
    </source>
</evidence>
<feature type="transmembrane region" description="Helical" evidence="8">
    <location>
        <begin position="292"/>
        <end position="311"/>
    </location>
</feature>
<evidence type="ECO:0000256" key="6">
    <source>
        <dbReference type="ARBA" id="ARBA00022989"/>
    </source>
</evidence>
<comment type="subcellular location">
    <subcellularLocation>
        <location evidence="1">Cell membrane</location>
        <topology evidence="1">Multi-pass membrane protein</topology>
    </subcellularLocation>
</comment>
<keyword evidence="4" id="KW-0997">Cell inner membrane</keyword>
<keyword evidence="7 8" id="KW-0472">Membrane</keyword>